<sequence length="209" mass="21518">MNIARMTATALAAVSVATLGGAVAHAQPAPAAVAPDLRGTIDQITYHVATSTDHRSVVTDLTAGRFQLVDNGNIVTIADNSGKVVAALPMLIHLGDKQVPISAKVEQDGQRLTLAPVHSVASPLHDVSNQEKFFAETQKAMPQILTGAAIGAAIGFVLGFPLSLFILDFIVVPITTVVGAVVGAFAGLYSVGGDDAINSARDYILNPNG</sequence>
<gene>
    <name evidence="4" type="ORF">FOY51_10180</name>
</gene>
<dbReference type="Proteomes" id="UP000322244">
    <property type="component" value="Unassembled WGS sequence"/>
</dbReference>
<comment type="caution">
    <text evidence="4">The sequence shown here is derived from an EMBL/GenBank/DDBJ whole genome shotgun (WGS) entry which is preliminary data.</text>
</comment>
<feature type="transmembrane region" description="Helical" evidence="1">
    <location>
        <begin position="165"/>
        <end position="189"/>
    </location>
</feature>
<proteinExistence type="predicted"/>
<keyword evidence="1" id="KW-0472">Membrane</keyword>
<feature type="signal peptide" evidence="2">
    <location>
        <begin position="1"/>
        <end position="26"/>
    </location>
</feature>
<dbReference type="OrthoDB" id="4375981at2"/>
<keyword evidence="2" id="KW-0732">Signal</keyword>
<evidence type="ECO:0000259" key="3">
    <source>
        <dbReference type="Pfam" id="PF26059"/>
    </source>
</evidence>
<evidence type="ECO:0000256" key="2">
    <source>
        <dbReference type="SAM" id="SignalP"/>
    </source>
</evidence>
<feature type="domain" description="DUF8020" evidence="3">
    <location>
        <begin position="46"/>
        <end position="117"/>
    </location>
</feature>
<dbReference type="InterPro" id="IPR058333">
    <property type="entry name" value="DUF8020"/>
</dbReference>
<accession>A0A5A7SBG1</accession>
<reference evidence="4 5" key="1">
    <citation type="submission" date="2019-07" db="EMBL/GenBank/DDBJ databases">
        <title>Rhodococcus cavernicolus sp. nov., isolated from a cave.</title>
        <authorList>
            <person name="Lee S.D."/>
        </authorList>
    </citation>
    <scope>NUCLEOTIDE SEQUENCE [LARGE SCALE GENOMIC DNA]</scope>
    <source>
        <strain evidence="4 5">C1-24</strain>
    </source>
</reference>
<keyword evidence="5" id="KW-1185">Reference proteome</keyword>
<organism evidence="4 5">
    <name type="scientific">Antrihabitans cavernicola</name>
    <dbReference type="NCBI Taxonomy" id="2495913"/>
    <lineage>
        <taxon>Bacteria</taxon>
        <taxon>Bacillati</taxon>
        <taxon>Actinomycetota</taxon>
        <taxon>Actinomycetes</taxon>
        <taxon>Mycobacteriales</taxon>
        <taxon>Nocardiaceae</taxon>
        <taxon>Antrihabitans</taxon>
    </lineage>
</organism>
<evidence type="ECO:0000256" key="1">
    <source>
        <dbReference type="SAM" id="Phobius"/>
    </source>
</evidence>
<evidence type="ECO:0000313" key="5">
    <source>
        <dbReference type="Proteomes" id="UP000322244"/>
    </source>
</evidence>
<keyword evidence="1" id="KW-1133">Transmembrane helix</keyword>
<protein>
    <recommendedName>
        <fullName evidence="3">DUF8020 domain-containing protein</fullName>
    </recommendedName>
</protein>
<dbReference type="Pfam" id="PF26059">
    <property type="entry name" value="DUF8020"/>
    <property type="match status" value="1"/>
</dbReference>
<dbReference type="AlphaFoldDB" id="A0A5A7SBG1"/>
<name>A0A5A7SBG1_9NOCA</name>
<evidence type="ECO:0000313" key="4">
    <source>
        <dbReference type="EMBL" id="KAA0022874.1"/>
    </source>
</evidence>
<feature type="transmembrane region" description="Helical" evidence="1">
    <location>
        <begin position="140"/>
        <end position="158"/>
    </location>
</feature>
<dbReference type="EMBL" id="VLNY01000004">
    <property type="protein sequence ID" value="KAA0022874.1"/>
    <property type="molecule type" value="Genomic_DNA"/>
</dbReference>
<feature type="chain" id="PRO_5038884654" description="DUF8020 domain-containing protein" evidence="2">
    <location>
        <begin position="27"/>
        <end position="209"/>
    </location>
</feature>
<keyword evidence="1" id="KW-0812">Transmembrane</keyword>